<dbReference type="PROSITE" id="PS00455">
    <property type="entry name" value="AMP_BINDING"/>
    <property type="match status" value="1"/>
</dbReference>
<dbReference type="NCBIfam" id="TIGR01733">
    <property type="entry name" value="AA-adenyl-dom"/>
    <property type="match status" value="2"/>
</dbReference>
<evidence type="ECO:0000256" key="3">
    <source>
        <dbReference type="ARBA" id="ARBA00022553"/>
    </source>
</evidence>
<dbReference type="PANTHER" id="PTHR45527">
    <property type="entry name" value="NONRIBOSOMAL PEPTIDE SYNTHETASE"/>
    <property type="match status" value="1"/>
</dbReference>
<feature type="domain" description="Carrier" evidence="4">
    <location>
        <begin position="980"/>
        <end position="1055"/>
    </location>
</feature>
<dbReference type="InterPro" id="IPR009081">
    <property type="entry name" value="PP-bd_ACP"/>
</dbReference>
<sequence>MLSSENIDNIYLLSPMQQGILFHSLLEGAPAYFLQASYRLSGSMDLLAVEKSLQWLVSRHDVLRTVFNYTKAAHPVQIVLKERTPALIFEDLRNIPQEAQNDYLEAFKRTDKDKYFDLRKDILFRVAVLQLADEAYELIWSWHHIIMDGMSQHILMREYLYAYTHFLGEQVPLAPPAFRFRDFIRRITATESETVVSFWKEYLNGYHTLASVPRLPVIPEHMPATESIQDHAYVFDDKQTQKLISLARQQKVTVNLLLQAMWAVILMKYNDTQDVIFGTVVSGRMTDMEGMEEAVGLFINTIPCRFTVDDYCSFAEMLKQAHAGALYQQEYHYASLAEIKNFSDIGEGMLFDHLFVFQQQSLPVIDAAHDTVGKQHDGARYQVTDATAYEKTNYDFIIVFTHENDLRYTITCNDARFAPQIIDNIFHHFNHLITTLSTTPDIPLPAVSLLPSDTLAAVYEPLDNAAVDFPREETIVSLFDQIAGDYPGRIALSAASGDISYGCLSLVSQKLACYLDTKFALPEENIVGCMFDRSEWNPIVIMAILRSGCAYLPVDQEYGIRRIQSVLDDAACTVLVTSVRFMEKLKGLEGVRIVFIEDEWERILQTTPYNLRRPRPDNLAYIIYTSGSQGVPKGMMIEHRNVVRLLFNERFQFDFNRSSIWTLFHSVCFDFSVWEMFGALLYGGKLVILSDADVRDPALVYRKLLYRCVTVLNQVPPIFSVLSDYVRQQPQITPLALRYVIFGGDALQPEALIYWMNYHQGIQFINMYGITETTVHVTFKQITEEDIHRGVSNIGRPIPTLKLLVVDRHHRPVPPGITGEIVVIGAGLGRGYLNRTTLTAERFVNSPAFDGERGYLSGDIGYVNTRGELIYQGRKDNQVKIRGYRIEPDEIKKTIQHYPGIGEVVIVARKELNIVAFIVAKDLKDTHALKVYLSERLPAYMVPSLFVLLEEIPLTSNGKVDYKRLDLMLTAEAGRGPAEGPLTGIKGELQSLWKAFLKMDAVGASDSFFSAGGDSIKAIRLVAEINSKWQTDVQVKDIFMHPDITSLAAVIDGKLKHKKNAEQWEAIIAESEMLRAAILREHAADLPAGWEDFYPIADIQRGMLIQSSLDPQGGTYHDQMFSQFVDPDFDMEAFRDAVRKLVHKHGILRTSFHQARFGIPIQILHKEVTKNIDFINLSALDKTRQQEWLHDVMAADLQHPFSEDVPGLWRLSVYRLGGNDIGMLFACHHAIIDGWSNASFLTELSNLYSQVRKDRTFIPAALKATYKDFVLRQWAAARETSVIEYWQKELSGFSRTPLPFYKTYQEQRKTGATGIARFHVPLDGVVANALIRYSAQRNYNVKSLFFLAFAFMVKFTTGEDEVLLGLVSNNRPETTDGDKILGCFLNTIPVRVKLDTYSGCQRTIADMNHKLNALKHVDCLPLLKMTELVKAHDGKSNPFFDVVFDYLDFHVFSDGAPEVNTTDAMIGDYDKTNTLFDLDIVRWGNHFSVNIKTRPGLYSECELERLGHYYCGILRQFAEECDDLRVEELLSKDEQKQLLAFSCGPVRKVPELKISELICTAHKDDARIAIQHAQNSITYKDLSHRVTVYASWLKHLNGVKAGDIVAVLLPRSIKMIETILALWRCGAVYLPVDYTQPAGRIRQVLDDAAPAFVITDYRIVRTELEELLQGQKVVPLTEEMTEEGLPEVMDDTSIDESTAYVLFTSGSTGAPKGAVIYHRGMMNHIQAKIADLSLDGLTVLAQTAAATFDISVWQMLSPLLTGGKVVIYDQELQLEPVRFIQAVVKDKVTVLQVVPSYLAALLDDIDRYGNDFQLSFLRYLIVTGETIRRELVDRWYARYPDIPLVNAYGPTEASDDITHYFIPVADSCEPVPVGKPVQNMQVYILDRYQQRCPVGVKGEIYAGGAGVGAGYLNRPELTSAFFAALPSGISEQRPVYRTGDTGLFLPDGNIAFYGRKDLQVKVQGHRIELEEVERAIMSLPVVKEVVVVDKKDSSSQVYLTGYYVLWEGKPDSPADIRDLLTSVLPYYMIPRYLIKMDAIPLTTNGKKDRNRLMAITPGDAGESGLPVNNTEKQILQIWTEVLDDKEIGVHDNFFAAGGHSLRANQLAFRIRETFNVEFTLPQVFLKPTIREQAAFLSAAGKQPALCIPLVEHQPFYPLSHPQKQIWLMDQIEAARGAYLLFNAAAIAGEPDMEALTWAFTALIARHESLRTVFVTIQGEPHQQVLEAMAVKPDIRFVDLSDVEERKKPTVIDEITYEASKMPFDLTMAPLFRITLIRTGAENHLLLFSIHHIITDGWSMEVLFHELSLLYHAYGSGTYPLNPLPVQYKDFAMWYHQKVGDKENKSRKYWLDHFSGILPSLEIPVDFPRPARRTYQGAIITRSLDRSGSDHLYRIAAEQRTTIFMNLLTVWEIVFHRVTAQDDIIVGIVDAGRYHPDLLDQIGFFINTWPLRLNIGTEDSYYAILHKVAQRVIAAVENWYFPLDMLIDHLNISSAGGRAPLFDVAISFNDGYVPRSQHVHTGNEIPVVEKSVNQAVYSKYDLIINMWDRQGEIAVEITYNTGLFSAGTIDHLWRLFRKTAELAVALPHVPVRTLSLTDENMPVGELKQQVTEDFNFNF</sequence>
<dbReference type="EMBL" id="CP051205">
    <property type="protein sequence ID" value="QJB32854.1"/>
    <property type="molecule type" value="Genomic_DNA"/>
</dbReference>
<dbReference type="GO" id="GO:0003824">
    <property type="term" value="F:catalytic activity"/>
    <property type="evidence" value="ECO:0007669"/>
    <property type="project" value="InterPro"/>
</dbReference>
<dbReference type="SUPFAM" id="SSF52777">
    <property type="entry name" value="CoA-dependent acyltransferases"/>
    <property type="match status" value="6"/>
</dbReference>
<evidence type="ECO:0000259" key="4">
    <source>
        <dbReference type="PROSITE" id="PS50075"/>
    </source>
</evidence>
<dbReference type="InterPro" id="IPR001242">
    <property type="entry name" value="Condensation_dom"/>
</dbReference>
<dbReference type="RefSeq" id="WP_168805451.1">
    <property type="nucleotide sequence ID" value="NZ_CP051205.1"/>
</dbReference>
<proteinExistence type="predicted"/>
<dbReference type="PROSITE" id="PS50075">
    <property type="entry name" value="CARRIER"/>
    <property type="match status" value="2"/>
</dbReference>
<dbReference type="NCBIfam" id="NF003417">
    <property type="entry name" value="PRK04813.1"/>
    <property type="match status" value="2"/>
</dbReference>
<dbReference type="Pfam" id="PF00501">
    <property type="entry name" value="AMP-binding"/>
    <property type="match status" value="2"/>
</dbReference>
<dbReference type="InterPro" id="IPR045851">
    <property type="entry name" value="AMP-bd_C_sf"/>
</dbReference>
<dbReference type="CDD" id="cd19531">
    <property type="entry name" value="LCL_NRPS-like"/>
    <property type="match status" value="1"/>
</dbReference>
<dbReference type="Gene3D" id="1.10.1200.10">
    <property type="entry name" value="ACP-like"/>
    <property type="match status" value="2"/>
</dbReference>
<dbReference type="InterPro" id="IPR036736">
    <property type="entry name" value="ACP-like_sf"/>
</dbReference>
<protein>
    <submittedName>
        <fullName evidence="5">Amino acid adenylation domain-containing protein</fullName>
    </submittedName>
</protein>
<dbReference type="GO" id="GO:0043041">
    <property type="term" value="P:amino acid activation for nonribosomal peptide biosynthetic process"/>
    <property type="evidence" value="ECO:0007669"/>
    <property type="project" value="TreeGrafter"/>
</dbReference>
<feature type="domain" description="Carrier" evidence="4">
    <location>
        <begin position="2065"/>
        <end position="2140"/>
    </location>
</feature>
<dbReference type="InterPro" id="IPR023213">
    <property type="entry name" value="CAT-like_dom_sf"/>
</dbReference>
<dbReference type="InterPro" id="IPR000873">
    <property type="entry name" value="AMP-dep_synth/lig_dom"/>
</dbReference>
<dbReference type="InterPro" id="IPR006162">
    <property type="entry name" value="Ppantetheine_attach_site"/>
</dbReference>
<dbReference type="InterPro" id="IPR020845">
    <property type="entry name" value="AMP-binding_CS"/>
</dbReference>
<dbReference type="Pfam" id="PF13193">
    <property type="entry name" value="AMP-binding_C"/>
    <property type="match status" value="2"/>
</dbReference>
<dbReference type="GO" id="GO:0005737">
    <property type="term" value="C:cytoplasm"/>
    <property type="evidence" value="ECO:0007669"/>
    <property type="project" value="TreeGrafter"/>
</dbReference>
<dbReference type="GO" id="GO:0044550">
    <property type="term" value="P:secondary metabolite biosynthetic process"/>
    <property type="evidence" value="ECO:0007669"/>
    <property type="project" value="TreeGrafter"/>
</dbReference>
<reference evidence="6" key="1">
    <citation type="submission" date="2020-04" db="EMBL/GenBank/DDBJ databases">
        <authorList>
            <person name="Kittiwongwattana C."/>
        </authorList>
    </citation>
    <scope>NUCLEOTIDE SEQUENCE [LARGE SCALE GENOMIC DNA]</scope>
    <source>
        <strain evidence="6">1310</strain>
    </source>
</reference>
<evidence type="ECO:0000313" key="5">
    <source>
        <dbReference type="EMBL" id="QJB32854.1"/>
    </source>
</evidence>
<dbReference type="Gene3D" id="3.30.559.30">
    <property type="entry name" value="Nonribosomal peptide synthetase, condensation domain"/>
    <property type="match status" value="3"/>
</dbReference>
<dbReference type="SUPFAM" id="SSF47336">
    <property type="entry name" value="ACP-like"/>
    <property type="match status" value="2"/>
</dbReference>
<dbReference type="SUPFAM" id="SSF56801">
    <property type="entry name" value="Acetyl-CoA synthetase-like"/>
    <property type="match status" value="2"/>
</dbReference>
<gene>
    <name evidence="5" type="ORF">HF329_16630</name>
</gene>
<dbReference type="Pfam" id="PF00550">
    <property type="entry name" value="PP-binding"/>
    <property type="match status" value="2"/>
</dbReference>
<keyword evidence="3" id="KW-0597">Phosphoprotein</keyword>
<dbReference type="GO" id="GO:0031177">
    <property type="term" value="F:phosphopantetheine binding"/>
    <property type="evidence" value="ECO:0007669"/>
    <property type="project" value="TreeGrafter"/>
</dbReference>
<evidence type="ECO:0000256" key="2">
    <source>
        <dbReference type="ARBA" id="ARBA00022450"/>
    </source>
</evidence>
<evidence type="ECO:0000256" key="1">
    <source>
        <dbReference type="ARBA" id="ARBA00001957"/>
    </source>
</evidence>
<dbReference type="Gene3D" id="3.30.300.30">
    <property type="match status" value="2"/>
</dbReference>
<dbReference type="CDD" id="cd05930">
    <property type="entry name" value="A_NRPS"/>
    <property type="match status" value="1"/>
</dbReference>
<name>A0AAE6ZK38_9BACT</name>
<dbReference type="Gene3D" id="3.40.50.12780">
    <property type="entry name" value="N-terminal domain of ligase-like"/>
    <property type="match status" value="2"/>
</dbReference>
<dbReference type="KEGG" id="coy:HF329_16630"/>
<evidence type="ECO:0000313" key="6">
    <source>
        <dbReference type="Proteomes" id="UP000502421"/>
    </source>
</evidence>
<dbReference type="Gene3D" id="3.30.559.10">
    <property type="entry name" value="Chloramphenicol acetyltransferase-like domain"/>
    <property type="match status" value="3"/>
</dbReference>
<keyword evidence="2" id="KW-0596">Phosphopantetheine</keyword>
<dbReference type="InterPro" id="IPR010071">
    <property type="entry name" value="AA_adenyl_dom"/>
</dbReference>
<dbReference type="InterPro" id="IPR042099">
    <property type="entry name" value="ANL_N_sf"/>
</dbReference>
<dbReference type="PANTHER" id="PTHR45527:SF1">
    <property type="entry name" value="FATTY ACID SYNTHASE"/>
    <property type="match status" value="1"/>
</dbReference>
<dbReference type="InterPro" id="IPR025110">
    <property type="entry name" value="AMP-bd_C"/>
</dbReference>
<dbReference type="PROSITE" id="PS00012">
    <property type="entry name" value="PHOSPHOPANTETHEINE"/>
    <property type="match status" value="2"/>
</dbReference>
<dbReference type="Pfam" id="PF00668">
    <property type="entry name" value="Condensation"/>
    <property type="match status" value="3"/>
</dbReference>
<dbReference type="Proteomes" id="UP000502421">
    <property type="component" value="Chromosome"/>
</dbReference>
<organism evidence="5 6">
    <name type="scientific">Chitinophaga oryzae</name>
    <dbReference type="NCBI Taxonomy" id="2725414"/>
    <lineage>
        <taxon>Bacteria</taxon>
        <taxon>Pseudomonadati</taxon>
        <taxon>Bacteroidota</taxon>
        <taxon>Chitinophagia</taxon>
        <taxon>Chitinophagales</taxon>
        <taxon>Chitinophagaceae</taxon>
        <taxon>Chitinophaga</taxon>
    </lineage>
</organism>
<accession>A0AAE6ZK38</accession>
<comment type="cofactor">
    <cofactor evidence="1">
        <name>pantetheine 4'-phosphate</name>
        <dbReference type="ChEBI" id="CHEBI:47942"/>
    </cofactor>
</comment>